<dbReference type="PANTHER" id="PTHR33802:SF1">
    <property type="entry name" value="XK-RELATED PROTEIN"/>
    <property type="match status" value="1"/>
</dbReference>
<proteinExistence type="predicted"/>
<feature type="transmembrane region" description="Helical" evidence="1">
    <location>
        <begin position="125"/>
        <end position="151"/>
    </location>
</feature>
<organism evidence="2 3">
    <name type="scientific">Folsomia candida</name>
    <name type="common">Springtail</name>
    <dbReference type="NCBI Taxonomy" id="158441"/>
    <lineage>
        <taxon>Eukaryota</taxon>
        <taxon>Metazoa</taxon>
        <taxon>Ecdysozoa</taxon>
        <taxon>Arthropoda</taxon>
        <taxon>Hexapoda</taxon>
        <taxon>Collembola</taxon>
        <taxon>Entomobryomorpha</taxon>
        <taxon>Isotomoidea</taxon>
        <taxon>Isotomidae</taxon>
        <taxon>Proisotominae</taxon>
        <taxon>Folsomia</taxon>
    </lineage>
</organism>
<keyword evidence="3" id="KW-1185">Reference proteome</keyword>
<evidence type="ECO:0000313" key="3">
    <source>
        <dbReference type="Proteomes" id="UP000198287"/>
    </source>
</evidence>
<dbReference type="OMA" id="IVWPIIY"/>
<dbReference type="EMBL" id="LNIX01000002">
    <property type="protein sequence ID" value="OXA60237.1"/>
    <property type="molecule type" value="Genomic_DNA"/>
</dbReference>
<keyword evidence="1" id="KW-0812">Transmembrane</keyword>
<feature type="transmembrane region" description="Helical" evidence="1">
    <location>
        <begin position="203"/>
        <end position="223"/>
    </location>
</feature>
<keyword evidence="1" id="KW-0472">Membrane</keyword>
<name>A0A226ESU0_FOLCA</name>
<feature type="transmembrane region" description="Helical" evidence="1">
    <location>
        <begin position="176"/>
        <end position="197"/>
    </location>
</feature>
<keyword evidence="1" id="KW-1133">Transmembrane helix</keyword>
<reference evidence="2 3" key="1">
    <citation type="submission" date="2015-12" db="EMBL/GenBank/DDBJ databases">
        <title>The genome of Folsomia candida.</title>
        <authorList>
            <person name="Faddeeva A."/>
            <person name="Derks M.F."/>
            <person name="Anvar Y."/>
            <person name="Smit S."/>
            <person name="Van Straalen N."/>
            <person name="Roelofs D."/>
        </authorList>
    </citation>
    <scope>NUCLEOTIDE SEQUENCE [LARGE SCALE GENOMIC DNA]</scope>
    <source>
        <strain evidence="2 3">VU population</strain>
        <tissue evidence="2">Whole body</tissue>
    </source>
</reference>
<comment type="caution">
    <text evidence="2">The sequence shown here is derived from an EMBL/GenBank/DDBJ whole genome shotgun (WGS) entry which is preliminary data.</text>
</comment>
<feature type="transmembrane region" description="Helical" evidence="1">
    <location>
        <begin position="59"/>
        <end position="81"/>
    </location>
</feature>
<feature type="transmembrane region" description="Helical" evidence="1">
    <location>
        <begin position="93"/>
        <end position="119"/>
    </location>
</feature>
<dbReference type="OrthoDB" id="5586934at2759"/>
<feature type="transmembrane region" description="Helical" evidence="1">
    <location>
        <begin position="235"/>
        <end position="253"/>
    </location>
</feature>
<dbReference type="PANTHER" id="PTHR33802">
    <property type="entry name" value="SI:CH211-161H7.5-RELATED"/>
    <property type="match status" value="1"/>
</dbReference>
<dbReference type="Proteomes" id="UP000198287">
    <property type="component" value="Unassembled WGS sequence"/>
</dbReference>
<evidence type="ECO:0000256" key="1">
    <source>
        <dbReference type="SAM" id="Phobius"/>
    </source>
</evidence>
<sequence length="296" mass="33200">MGKSNMILVTLILILLIFWCLNISISVLNVAVENFMFKNKAQDVLDKHITQITPEGYTFMIWILIFGWLLGGYIFLIICMLKSNKDGSGKVLYSPEVFTSAVAGILILNCALHVSWLFIWDNDYLTVASATLFCIMGTNWVALGLFSANLYENTQALQKSSLTVLNCYRILLQNSLGLYTAWTTIAALLNLSVALVYADVADATASLISLGILSGLLVVWIPLDFFILDKYTRYMITPLFTVIWALSCIFIRLEKLENYEDNTPKHFTIGFLGMIVTLGVARIFLTVFRAIKSPLK</sequence>
<protein>
    <submittedName>
        <fullName evidence="2">Uncharacterized protein</fullName>
    </submittedName>
</protein>
<feature type="transmembrane region" description="Helical" evidence="1">
    <location>
        <begin position="269"/>
        <end position="291"/>
    </location>
</feature>
<feature type="transmembrane region" description="Helical" evidence="1">
    <location>
        <begin position="7"/>
        <end position="32"/>
    </location>
</feature>
<gene>
    <name evidence="2" type="ORF">Fcan01_05768</name>
</gene>
<accession>A0A226ESU0</accession>
<evidence type="ECO:0000313" key="2">
    <source>
        <dbReference type="EMBL" id="OXA60237.1"/>
    </source>
</evidence>
<dbReference type="AlphaFoldDB" id="A0A226ESU0"/>